<protein>
    <submittedName>
        <fullName evidence="7">TKL family protein kinase</fullName>
    </submittedName>
</protein>
<feature type="domain" description="Protein kinase" evidence="6">
    <location>
        <begin position="25"/>
        <end position="277"/>
    </location>
</feature>
<dbReference type="InterPro" id="IPR001245">
    <property type="entry name" value="Ser-Thr/Tyr_kinase_cat_dom"/>
</dbReference>
<dbReference type="PROSITE" id="PS00108">
    <property type="entry name" value="PROTEIN_KINASE_ST"/>
    <property type="match status" value="1"/>
</dbReference>
<feature type="region of interest" description="Disordered" evidence="5">
    <location>
        <begin position="305"/>
        <end position="398"/>
    </location>
</feature>
<gene>
    <name evidence="7" type="ORF">TRFO_03577</name>
</gene>
<dbReference type="GeneID" id="94826091"/>
<evidence type="ECO:0000256" key="5">
    <source>
        <dbReference type="SAM" id="MobiDB-lite"/>
    </source>
</evidence>
<dbReference type="PROSITE" id="PS00107">
    <property type="entry name" value="PROTEIN_KINASE_ATP"/>
    <property type="match status" value="1"/>
</dbReference>
<evidence type="ECO:0000313" key="7">
    <source>
        <dbReference type="EMBL" id="OHT12572.1"/>
    </source>
</evidence>
<keyword evidence="7" id="KW-0418">Kinase</keyword>
<evidence type="ECO:0000259" key="6">
    <source>
        <dbReference type="PROSITE" id="PS50011"/>
    </source>
</evidence>
<dbReference type="Gene3D" id="1.10.510.10">
    <property type="entry name" value="Transferase(Phosphotransferase) domain 1"/>
    <property type="match status" value="1"/>
</dbReference>
<keyword evidence="8" id="KW-1185">Reference proteome</keyword>
<keyword evidence="7" id="KW-0808">Transferase</keyword>
<proteinExistence type="predicted"/>
<dbReference type="InterPro" id="IPR011009">
    <property type="entry name" value="Kinase-like_dom_sf"/>
</dbReference>
<feature type="compositionally biased region" description="Low complexity" evidence="5">
    <location>
        <begin position="361"/>
        <end position="372"/>
    </location>
</feature>
<dbReference type="InterPro" id="IPR017441">
    <property type="entry name" value="Protein_kinase_ATP_BS"/>
</dbReference>
<evidence type="ECO:0000313" key="8">
    <source>
        <dbReference type="Proteomes" id="UP000179807"/>
    </source>
</evidence>
<dbReference type="EMBL" id="MLAK01000560">
    <property type="protein sequence ID" value="OHT12572.1"/>
    <property type="molecule type" value="Genomic_DNA"/>
</dbReference>
<feature type="compositionally biased region" description="Polar residues" evidence="5">
    <location>
        <begin position="305"/>
        <end position="360"/>
    </location>
</feature>
<reference evidence="7" key="1">
    <citation type="submission" date="2016-10" db="EMBL/GenBank/DDBJ databases">
        <authorList>
            <person name="Benchimol M."/>
            <person name="Almeida L.G."/>
            <person name="Vasconcelos A.T."/>
            <person name="Perreira-Neves A."/>
            <person name="Rosa I.A."/>
            <person name="Tasca T."/>
            <person name="Bogo M.R."/>
            <person name="de Souza W."/>
        </authorList>
    </citation>
    <scope>NUCLEOTIDE SEQUENCE [LARGE SCALE GENOMIC DNA]</scope>
    <source>
        <strain evidence="7">K</strain>
    </source>
</reference>
<dbReference type="GO" id="GO:0005524">
    <property type="term" value="F:ATP binding"/>
    <property type="evidence" value="ECO:0007669"/>
    <property type="project" value="UniProtKB-UniRule"/>
</dbReference>
<dbReference type="InterPro" id="IPR000719">
    <property type="entry name" value="Prot_kinase_dom"/>
</dbReference>
<dbReference type="PANTHER" id="PTHR44329">
    <property type="entry name" value="SERINE/THREONINE-PROTEIN KINASE TNNI3K-RELATED"/>
    <property type="match status" value="1"/>
</dbReference>
<dbReference type="Gene3D" id="3.30.200.20">
    <property type="entry name" value="Phosphorylase Kinase, domain 1"/>
    <property type="match status" value="1"/>
</dbReference>
<evidence type="ECO:0000256" key="1">
    <source>
        <dbReference type="ARBA" id="ARBA00022527"/>
    </source>
</evidence>
<accession>A0A1J4KRX5</accession>
<dbReference type="GO" id="GO:0004674">
    <property type="term" value="F:protein serine/threonine kinase activity"/>
    <property type="evidence" value="ECO:0007669"/>
    <property type="project" value="UniProtKB-KW"/>
</dbReference>
<name>A0A1J4KRX5_9EUKA</name>
<dbReference type="InterPro" id="IPR051681">
    <property type="entry name" value="Ser/Thr_Kinases-Pseudokinases"/>
</dbReference>
<dbReference type="CDD" id="cd13999">
    <property type="entry name" value="STKc_MAP3K-like"/>
    <property type="match status" value="1"/>
</dbReference>
<dbReference type="SUPFAM" id="SSF56112">
    <property type="entry name" value="Protein kinase-like (PK-like)"/>
    <property type="match status" value="1"/>
</dbReference>
<keyword evidence="3 4" id="KW-0067">ATP-binding</keyword>
<dbReference type="PROSITE" id="PS50011">
    <property type="entry name" value="PROTEIN_KINASE_DOM"/>
    <property type="match status" value="1"/>
</dbReference>
<dbReference type="PRINTS" id="PR00109">
    <property type="entry name" value="TYRKINASE"/>
</dbReference>
<keyword evidence="1" id="KW-0723">Serine/threonine-protein kinase</keyword>
<evidence type="ECO:0000256" key="3">
    <source>
        <dbReference type="ARBA" id="ARBA00022840"/>
    </source>
</evidence>
<comment type="caution">
    <text evidence="7">The sequence shown here is derived from an EMBL/GenBank/DDBJ whole genome shotgun (WGS) entry which is preliminary data.</text>
</comment>
<sequence length="954" mass="109512">MDKNNPILKFLSDEFSTFLIDISAFEREKLIGKGGYAEVWLGVNRKTGEQAALKQLYQAITPKQARSFAREIRTMSYGNHPFFLKFLGFSASPTLILASEYMANGSLFRFLRSERRRIRLTGTHRTLIAMGIAHAMNHLHSLDIIHRDLKSMNILLDGNYLPRLCDFGIARFIDPTEVMTTHIGTPHWMAPEILNGEKYGKAVDVYSFAMLLYELLTNSIPWAGLEPASVIKQVCTDHARPKLPNDAPEAIRKLIQLCWSHKPEKRPTFSGIYHIFKTGQVSFPDTDESKVALLNRKLKRFENSNKYQINDSHSNNSVNSQTNSPSNDQSNGQFLTNQQKVKSNSPSNNSLENHRQSSQQNLLNKPLSSPSSNRKENGSMNRKNSLKKYDSGDESDNDEIEKLSKNLIKNKMPEKNSNRHKFTAEVIYDHYTETGDTNSSIMQQASRHMERGDQMLAINMHNLQDPSDFKFFEEIEKAKDCLSNSQAKEFFSIIGSYLNINDSTNRDNGRNDIDDDDNNDDDRVANEKEEKILTISRILCAILPVLSNEAAITAFTDLNLHLKLPIKNHILLDPSLSILLKLFSESPWLFQNGFHDQMIYLIKKVPKKAMILLSYFAKVSQTLINCWDLLDLMIRRAQIFFDANVGRELVSMLYNLCVDNKNYRMYRLQHCINVFQKGIETDDPQTVACSYDSMSFFFSDSMEFDQRLLLKHLKHETTMKATLSIILRLKHIPRKSTFVSSLLNAAKKYEEATFCLIRISAKLEGAQLIADDPSWIANKLPFWENTFKLFSALYYHVELREFLFMNKYSLVLFNSLFELKNSEYLILISAMVITFDISVEEVDLLSEKAFFSRFIEQAIELNDKNSIKALIEVIRHLSGIQFKPEFLNALNFISQVLSNDQKLANRALPALAALSKWPQAVKRMKKLKVDHLIENFSGDARLSKYTKRIMANLQ</sequence>
<keyword evidence="2 4" id="KW-0547">Nucleotide-binding</keyword>
<feature type="binding site" evidence="4">
    <location>
        <position position="54"/>
    </location>
    <ligand>
        <name>ATP</name>
        <dbReference type="ChEBI" id="CHEBI:30616"/>
    </ligand>
</feature>
<dbReference type="VEuPathDB" id="TrichDB:TRFO_03577"/>
<dbReference type="RefSeq" id="XP_068365708.1">
    <property type="nucleotide sequence ID" value="XM_068491387.1"/>
</dbReference>
<dbReference type="SMART" id="SM00220">
    <property type="entry name" value="S_TKc"/>
    <property type="match status" value="1"/>
</dbReference>
<evidence type="ECO:0000256" key="2">
    <source>
        <dbReference type="ARBA" id="ARBA00022741"/>
    </source>
</evidence>
<dbReference type="Pfam" id="PF07714">
    <property type="entry name" value="PK_Tyr_Ser-Thr"/>
    <property type="match status" value="1"/>
</dbReference>
<dbReference type="Proteomes" id="UP000179807">
    <property type="component" value="Unassembled WGS sequence"/>
</dbReference>
<dbReference type="AlphaFoldDB" id="A0A1J4KRX5"/>
<dbReference type="InterPro" id="IPR008271">
    <property type="entry name" value="Ser/Thr_kinase_AS"/>
</dbReference>
<dbReference type="PANTHER" id="PTHR44329:SF298">
    <property type="entry name" value="MIXED LINEAGE KINASE DOMAIN-LIKE PROTEIN"/>
    <property type="match status" value="1"/>
</dbReference>
<organism evidence="7 8">
    <name type="scientific">Tritrichomonas foetus</name>
    <dbReference type="NCBI Taxonomy" id="1144522"/>
    <lineage>
        <taxon>Eukaryota</taxon>
        <taxon>Metamonada</taxon>
        <taxon>Parabasalia</taxon>
        <taxon>Tritrichomonadida</taxon>
        <taxon>Tritrichomonadidae</taxon>
        <taxon>Tritrichomonas</taxon>
    </lineage>
</organism>
<evidence type="ECO:0000256" key="4">
    <source>
        <dbReference type="PROSITE-ProRule" id="PRU10141"/>
    </source>
</evidence>